<protein>
    <recommendedName>
        <fullName evidence="2">ILCR1 Ig-like domain-containing protein</fullName>
    </recommendedName>
</protein>
<evidence type="ECO:0000259" key="2">
    <source>
        <dbReference type="Pfam" id="PF23608"/>
    </source>
</evidence>
<keyword evidence="1" id="KW-0732">Signal</keyword>
<dbReference type="Pfam" id="PF23608">
    <property type="entry name" value="Ig_ILCR1"/>
    <property type="match status" value="1"/>
</dbReference>
<feature type="domain" description="ILCR1 Ig-like" evidence="2">
    <location>
        <begin position="197"/>
        <end position="300"/>
    </location>
</feature>
<evidence type="ECO:0000313" key="4">
    <source>
        <dbReference type="Proteomes" id="UP000828390"/>
    </source>
</evidence>
<accession>A0A9D4S3B2</accession>
<gene>
    <name evidence="3" type="ORF">DPMN_014278</name>
</gene>
<keyword evidence="4" id="KW-1185">Reference proteome</keyword>
<proteinExistence type="predicted"/>
<organism evidence="3 4">
    <name type="scientific">Dreissena polymorpha</name>
    <name type="common">Zebra mussel</name>
    <name type="synonym">Mytilus polymorpha</name>
    <dbReference type="NCBI Taxonomy" id="45954"/>
    <lineage>
        <taxon>Eukaryota</taxon>
        <taxon>Metazoa</taxon>
        <taxon>Spiralia</taxon>
        <taxon>Lophotrochozoa</taxon>
        <taxon>Mollusca</taxon>
        <taxon>Bivalvia</taxon>
        <taxon>Autobranchia</taxon>
        <taxon>Heteroconchia</taxon>
        <taxon>Euheterodonta</taxon>
        <taxon>Imparidentia</taxon>
        <taxon>Neoheterodontei</taxon>
        <taxon>Myida</taxon>
        <taxon>Dreissenoidea</taxon>
        <taxon>Dreissenidae</taxon>
        <taxon>Dreissena</taxon>
    </lineage>
</organism>
<feature type="signal peptide" evidence="1">
    <location>
        <begin position="1"/>
        <end position="21"/>
    </location>
</feature>
<comment type="caution">
    <text evidence="3">The sequence shown here is derived from an EMBL/GenBank/DDBJ whole genome shotgun (WGS) entry which is preliminary data.</text>
</comment>
<evidence type="ECO:0000313" key="3">
    <source>
        <dbReference type="EMBL" id="KAH3890206.1"/>
    </source>
</evidence>
<dbReference type="InterPro" id="IPR057066">
    <property type="entry name" value="Ig_ILCR1"/>
</dbReference>
<feature type="chain" id="PRO_5039447096" description="ILCR1 Ig-like domain-containing protein" evidence="1">
    <location>
        <begin position="22"/>
        <end position="309"/>
    </location>
</feature>
<dbReference type="AlphaFoldDB" id="A0A9D4S3B2"/>
<reference evidence="3" key="1">
    <citation type="journal article" date="2019" name="bioRxiv">
        <title>The Genome of the Zebra Mussel, Dreissena polymorpha: A Resource for Invasive Species Research.</title>
        <authorList>
            <person name="McCartney M.A."/>
            <person name="Auch B."/>
            <person name="Kono T."/>
            <person name="Mallez S."/>
            <person name="Zhang Y."/>
            <person name="Obille A."/>
            <person name="Becker A."/>
            <person name="Abrahante J.E."/>
            <person name="Garbe J."/>
            <person name="Badalamenti J.P."/>
            <person name="Herman A."/>
            <person name="Mangelson H."/>
            <person name="Liachko I."/>
            <person name="Sullivan S."/>
            <person name="Sone E.D."/>
            <person name="Koren S."/>
            <person name="Silverstein K.A.T."/>
            <person name="Beckman K.B."/>
            <person name="Gohl D.M."/>
        </authorList>
    </citation>
    <scope>NUCLEOTIDE SEQUENCE</scope>
    <source>
        <strain evidence="3">Duluth1</strain>
        <tissue evidence="3">Whole animal</tissue>
    </source>
</reference>
<name>A0A9D4S3B2_DREPO</name>
<evidence type="ECO:0000256" key="1">
    <source>
        <dbReference type="SAM" id="SignalP"/>
    </source>
</evidence>
<sequence>MTMFNVYWLIVVCVLLVKGTAQNFIPLPVQNKSSNYMVYYSKDCSETRKLARFPETYEVENKSIRRLSAANDFNATYFEREALDLNGSVDFYYPGILVQFRVPDVSSYDEKPRGFEINLQSHKGLTCFVVQNKTTWTPNEEVEIQLFPLEGMTLNRVFVTSLPKYDVTDQTSDVIEVATGQWQQYINSSKEPEASATWSPKIRYEVHEEVSARSVEVVFTRPNAAYHFRRFEVALISKQSITDVHVVTTSNFHHTFAHVTPGEYKIMFRPIDEYFSIFGLCLCRLDNGACSSCLTTRIESIQVKPDNRS</sequence>
<dbReference type="Proteomes" id="UP000828390">
    <property type="component" value="Unassembled WGS sequence"/>
</dbReference>
<dbReference type="EMBL" id="JAIWYP010000001">
    <property type="protein sequence ID" value="KAH3890206.1"/>
    <property type="molecule type" value="Genomic_DNA"/>
</dbReference>
<reference evidence="3" key="2">
    <citation type="submission" date="2020-11" db="EMBL/GenBank/DDBJ databases">
        <authorList>
            <person name="McCartney M.A."/>
            <person name="Auch B."/>
            <person name="Kono T."/>
            <person name="Mallez S."/>
            <person name="Becker A."/>
            <person name="Gohl D.M."/>
            <person name="Silverstein K.A.T."/>
            <person name="Koren S."/>
            <person name="Bechman K.B."/>
            <person name="Herman A."/>
            <person name="Abrahante J.E."/>
            <person name="Garbe J."/>
        </authorList>
    </citation>
    <scope>NUCLEOTIDE SEQUENCE</scope>
    <source>
        <strain evidence="3">Duluth1</strain>
        <tissue evidence="3">Whole animal</tissue>
    </source>
</reference>